<protein>
    <submittedName>
        <fullName evidence="4">Asparagine synthetase</fullName>
    </submittedName>
</protein>
<organism evidence="4 5">
    <name type="scientific">Aeropyrum pernix (strain ATCC 700893 / DSM 11879 / JCM 9820 / NBRC 100138 / K1)</name>
    <dbReference type="NCBI Taxonomy" id="272557"/>
    <lineage>
        <taxon>Archaea</taxon>
        <taxon>Thermoproteota</taxon>
        <taxon>Thermoprotei</taxon>
        <taxon>Desulfurococcales</taxon>
        <taxon>Desulfurococcaceae</taxon>
        <taxon>Aeropyrum</taxon>
    </lineage>
</organism>
<dbReference type="STRING" id="272557.APE_2041.1"/>
<dbReference type="KEGG" id="ape:APE_2041.1"/>
<dbReference type="GO" id="GO:0006529">
    <property type="term" value="P:asparagine biosynthetic process"/>
    <property type="evidence" value="ECO:0007669"/>
    <property type="project" value="InterPro"/>
</dbReference>
<evidence type="ECO:0000256" key="2">
    <source>
        <dbReference type="ARBA" id="ARBA00022840"/>
    </source>
</evidence>
<dbReference type="GeneID" id="1445148"/>
<dbReference type="eggNOG" id="arCOG00071">
    <property type="taxonomic scope" value="Archaea"/>
</dbReference>
<dbReference type="Gene3D" id="3.40.50.620">
    <property type="entry name" value="HUPs"/>
    <property type="match status" value="1"/>
</dbReference>
<evidence type="ECO:0000259" key="3">
    <source>
        <dbReference type="Pfam" id="PF00733"/>
    </source>
</evidence>
<dbReference type="InterPro" id="IPR050795">
    <property type="entry name" value="Asn_Synthetase"/>
</dbReference>
<dbReference type="EMBL" id="BA000002">
    <property type="protein sequence ID" value="BAA81051.2"/>
    <property type="molecule type" value="Genomic_DNA"/>
</dbReference>
<dbReference type="PIR" id="C72508">
    <property type="entry name" value="C72508"/>
</dbReference>
<dbReference type="GO" id="GO:0004066">
    <property type="term" value="F:asparagine synthase (glutamine-hydrolyzing) activity"/>
    <property type="evidence" value="ECO:0007669"/>
    <property type="project" value="InterPro"/>
</dbReference>
<dbReference type="Pfam" id="PF00733">
    <property type="entry name" value="Asn_synthase"/>
    <property type="match status" value="1"/>
</dbReference>
<sequence>MSWSLCRGYALRLAEIVARESRGCGCITLSGGIDTSFVAAVHPKRRVLRAFTVDLGGSDVRYARLAAERLGLKDHIIVNPGLDDFSKAVDWVLRSMEVIDPVEVAASSIHYIALSAAAGEGCGCVLSGDGGDELFLGYSFLLDKSIGYLEEWRRRMAREARLPTVEVARMLGVDVIAPLYSRESRRLALETPLECLVKGRWGKWMIRMLLDELGLREIAFRDKAPVTEGSGSLAALKSLATAMGGGEGAGAGLDFNPPTMLHSFLAHRLKNLKGRLPPKASQEKRACPVCGRELRRGWCRFCGATVSPQGVATHYTGD</sequence>
<dbReference type="AlphaFoldDB" id="Q9YA98"/>
<dbReference type="Proteomes" id="UP000002518">
    <property type="component" value="Chromosome"/>
</dbReference>
<dbReference type="GO" id="GO:0005524">
    <property type="term" value="F:ATP binding"/>
    <property type="evidence" value="ECO:0007669"/>
    <property type="project" value="UniProtKB-KW"/>
</dbReference>
<gene>
    <name evidence="4" type="ordered locus">APE_2041.1</name>
</gene>
<dbReference type="InterPro" id="IPR014729">
    <property type="entry name" value="Rossmann-like_a/b/a_fold"/>
</dbReference>
<dbReference type="InterPro" id="IPR001962">
    <property type="entry name" value="Asn_synthase"/>
</dbReference>
<dbReference type="EnsemblBacteria" id="BAA81051">
    <property type="protein sequence ID" value="BAA81051"/>
    <property type="gene ID" value="APE_2041.1"/>
</dbReference>
<dbReference type="GO" id="GO:0005829">
    <property type="term" value="C:cytosol"/>
    <property type="evidence" value="ECO:0007669"/>
    <property type="project" value="TreeGrafter"/>
</dbReference>
<keyword evidence="2" id="KW-0067">ATP-binding</keyword>
<dbReference type="PANTHER" id="PTHR11772:SF46">
    <property type="entry name" value="ASPARAGINE SYNTHETASE DOMAIN-CONTAINING PROTEIN"/>
    <property type="match status" value="1"/>
</dbReference>
<name>Q9YA98_AERPE</name>
<dbReference type="PANTHER" id="PTHR11772">
    <property type="entry name" value="ASPARAGINE SYNTHETASE"/>
    <property type="match status" value="1"/>
</dbReference>
<dbReference type="RefSeq" id="WP_010866753.1">
    <property type="nucleotide sequence ID" value="NC_000854.2"/>
</dbReference>
<keyword evidence="5" id="KW-1185">Reference proteome</keyword>
<evidence type="ECO:0000256" key="1">
    <source>
        <dbReference type="ARBA" id="ARBA00022741"/>
    </source>
</evidence>
<keyword evidence="1" id="KW-0547">Nucleotide-binding</keyword>
<evidence type="ECO:0000313" key="5">
    <source>
        <dbReference type="Proteomes" id="UP000002518"/>
    </source>
</evidence>
<feature type="domain" description="Asparagine synthetase" evidence="3">
    <location>
        <begin position="26"/>
        <end position="158"/>
    </location>
</feature>
<proteinExistence type="predicted"/>
<dbReference type="CDD" id="cd01991">
    <property type="entry name" value="Asn_synthase_B_C"/>
    <property type="match status" value="1"/>
</dbReference>
<accession>Q9YA98</accession>
<evidence type="ECO:0000313" key="4">
    <source>
        <dbReference type="EMBL" id="BAA81051.2"/>
    </source>
</evidence>
<reference evidence="4 5" key="1">
    <citation type="journal article" date="1999" name="DNA Res.">
        <title>Complete genome sequence of an aerobic hyper-thermophilic crenarchaeon, Aeropyrum pernix K1.</title>
        <authorList>
            <person name="Kawarabayasi Y."/>
            <person name="Hino Y."/>
            <person name="Horikawa H."/>
            <person name="Yamazaki S."/>
            <person name="Haikawa Y."/>
            <person name="Jin-no K."/>
            <person name="Takahashi M."/>
            <person name="Sekine M."/>
            <person name="Baba S."/>
            <person name="Ankai A."/>
            <person name="Kosugi H."/>
            <person name="Hosoyama A."/>
            <person name="Fukui S."/>
            <person name="Nagai Y."/>
            <person name="Nishijima K."/>
            <person name="Nakazawa H."/>
            <person name="Takamiya M."/>
            <person name="Masuda S."/>
            <person name="Funahashi T."/>
            <person name="Tanaka T."/>
            <person name="Kudoh Y."/>
            <person name="Yamazaki J."/>
            <person name="Kushida N."/>
            <person name="Oguchi A."/>
            <person name="Aoki K."/>
            <person name="Kubota K."/>
            <person name="Nakamura Y."/>
            <person name="Nomura N."/>
            <person name="Sako Y."/>
            <person name="Kikuchi H."/>
        </authorList>
    </citation>
    <scope>NUCLEOTIDE SEQUENCE [LARGE SCALE GENOMIC DNA]</scope>
    <source>
        <strain evidence="5">ATCC 700893 / DSM 11879 / JCM 9820 / NBRC 100138 / K1</strain>
    </source>
</reference>
<dbReference type="SUPFAM" id="SSF52402">
    <property type="entry name" value="Adenine nucleotide alpha hydrolases-like"/>
    <property type="match status" value="1"/>
</dbReference>